<dbReference type="RefSeq" id="WP_110267087.1">
    <property type="nucleotide sequence ID" value="NZ_CAWNXA010000028.1"/>
</dbReference>
<accession>A0A318DYB3</accession>
<dbReference type="EMBL" id="QICN01000028">
    <property type="protein sequence ID" value="PXV62712.1"/>
    <property type="molecule type" value="Genomic_DNA"/>
</dbReference>
<comment type="caution">
    <text evidence="1">The sequence shown here is derived from an EMBL/GenBank/DDBJ whole genome shotgun (WGS) entry which is preliminary data.</text>
</comment>
<dbReference type="OrthoDB" id="7123005at2"/>
<gene>
    <name evidence="1" type="ORF">C8D93_1285</name>
</gene>
<dbReference type="AlphaFoldDB" id="A0A318DYB3"/>
<proteinExistence type="predicted"/>
<reference evidence="1 2" key="1">
    <citation type="submission" date="2018-04" db="EMBL/GenBank/DDBJ databases">
        <title>Genomic Encyclopedia of Type Strains, Phase IV (KMG-IV): sequencing the most valuable type-strain genomes for metagenomic binning, comparative biology and taxonomic classification.</title>
        <authorList>
            <person name="Goeker M."/>
        </authorList>
    </citation>
    <scope>NUCLEOTIDE SEQUENCE [LARGE SCALE GENOMIC DNA]</scope>
    <source>
        <strain evidence="1 2">DSM 104150</strain>
    </source>
</reference>
<name>A0A318DYB3_9GAMM</name>
<keyword evidence="2" id="KW-1185">Reference proteome</keyword>
<evidence type="ECO:0000313" key="2">
    <source>
        <dbReference type="Proteomes" id="UP000248330"/>
    </source>
</evidence>
<sequence length="121" mass="13303">MPDIHARDPDDLVHGRVLEYARRSGKTVSQAVRELLARGLDASSGEVIDAVALAQQVHARIAALDGRIPANADYFRAMLLTLLEDVMLTRQIAALMKPEIVQKAQQNARAAFDQMVREGTL</sequence>
<organism evidence="1 2">
    <name type="scientific">Sinimarinibacterium flocculans</name>
    <dbReference type="NCBI Taxonomy" id="985250"/>
    <lineage>
        <taxon>Bacteria</taxon>
        <taxon>Pseudomonadati</taxon>
        <taxon>Pseudomonadota</taxon>
        <taxon>Gammaproteobacteria</taxon>
        <taxon>Nevskiales</taxon>
        <taxon>Nevskiaceae</taxon>
        <taxon>Sinimarinibacterium</taxon>
    </lineage>
</organism>
<dbReference type="Proteomes" id="UP000248330">
    <property type="component" value="Unassembled WGS sequence"/>
</dbReference>
<evidence type="ECO:0000313" key="1">
    <source>
        <dbReference type="EMBL" id="PXV62712.1"/>
    </source>
</evidence>
<protein>
    <submittedName>
        <fullName evidence="1">Uncharacterized protein</fullName>
    </submittedName>
</protein>